<dbReference type="STRING" id="623281.SAMN05421747_102290"/>
<evidence type="ECO:0000313" key="1">
    <source>
        <dbReference type="EMBL" id="SFB95239.1"/>
    </source>
</evidence>
<dbReference type="RefSeq" id="WP_090971535.1">
    <property type="nucleotide sequence ID" value="NZ_FOLL01000002.1"/>
</dbReference>
<proteinExistence type="predicted"/>
<sequence>MAAFDDLHTVTFKVAGFETEITPLAKTQAARLAHGMTDSGVLALTGVTPSTEPQYLYYWSFNNETLTPDIAVDETGAGIVFEAKTTEPGFGTGFGLSPVEAGKSLSLEGLKTLEITLPMQGVVSLTAFALDVSSSNTGPKSFVLSYSIDEGETYTDFNADNQFQNMNPQARNRYDFDMGEFSQFIGIRELRLKLTFLPGNREGAGDYNENTGVVRLDNIRLSGVYSGEGSSGDPDMPSALRYYIFSADDGRVVAQQEVAMGAVLENGKLDVKLNPGVYDIVFVAYRTRKDVLLPAAISSANEFYFGHHFDDHQAVTYASSIRNMEVGNADMEETITLKRCYSQITFDFTDFADDLLAVKKIVITREHPNYLYTPFGMPDAQPLSDVQSVSFSGFTDLSDYQVSFHQFLGLLNHPAEVIYELTAYGEDGGVLNTLILAEPIINNVRLLLRGRLLGNTGSVNGFAVVVDTEWDQSLEREF</sequence>
<dbReference type="Proteomes" id="UP000199577">
    <property type="component" value="Unassembled WGS sequence"/>
</dbReference>
<evidence type="ECO:0000313" key="2">
    <source>
        <dbReference type="Proteomes" id="UP000199577"/>
    </source>
</evidence>
<dbReference type="AlphaFoldDB" id="A0A1I1F6X3"/>
<dbReference type="OrthoDB" id="785205at2"/>
<keyword evidence="2" id="KW-1185">Reference proteome</keyword>
<dbReference type="EMBL" id="FOLL01000002">
    <property type="protein sequence ID" value="SFB95239.1"/>
    <property type="molecule type" value="Genomic_DNA"/>
</dbReference>
<protein>
    <submittedName>
        <fullName evidence="1">Uncharacterized protein</fullName>
    </submittedName>
</protein>
<organism evidence="1 2">
    <name type="scientific">Parapedobacter composti</name>
    <dbReference type="NCBI Taxonomy" id="623281"/>
    <lineage>
        <taxon>Bacteria</taxon>
        <taxon>Pseudomonadati</taxon>
        <taxon>Bacteroidota</taxon>
        <taxon>Sphingobacteriia</taxon>
        <taxon>Sphingobacteriales</taxon>
        <taxon>Sphingobacteriaceae</taxon>
        <taxon>Parapedobacter</taxon>
    </lineage>
</organism>
<name>A0A1I1F6X3_9SPHI</name>
<gene>
    <name evidence="1" type="ORF">SAMN05421747_102290</name>
</gene>
<accession>A0A1I1F6X3</accession>
<reference evidence="1 2" key="1">
    <citation type="submission" date="2016-10" db="EMBL/GenBank/DDBJ databases">
        <authorList>
            <person name="de Groot N.N."/>
        </authorList>
    </citation>
    <scope>NUCLEOTIDE SEQUENCE [LARGE SCALE GENOMIC DNA]</scope>
    <source>
        <strain evidence="1 2">DSM 22900</strain>
    </source>
</reference>